<proteinExistence type="predicted"/>
<sequence>MCLVKRVVPVPPTPLLLEVMKSSMPSREIVAWKSPQVLVSRENVSSTSHQSPSFFSPPSSHVAVNYHCRYFSVQC</sequence>
<reference evidence="1 2" key="1">
    <citation type="submission" date="2019-04" db="EMBL/GenBank/DDBJ databases">
        <title>An improved genome assembly and genetic linkage map for asparagus bean, Vigna unguiculata ssp. sesquipedialis.</title>
        <authorList>
            <person name="Xia Q."/>
            <person name="Zhang R."/>
            <person name="Dong Y."/>
        </authorList>
    </citation>
    <scope>NUCLEOTIDE SEQUENCE [LARGE SCALE GENOMIC DNA]</scope>
    <source>
        <tissue evidence="1">Leaf</tissue>
    </source>
</reference>
<dbReference type="Proteomes" id="UP000501690">
    <property type="component" value="Linkage Group LG8"/>
</dbReference>
<accession>A0A4D6MUJ7</accession>
<dbReference type="EMBL" id="CP039352">
    <property type="protein sequence ID" value="QCE03585.1"/>
    <property type="molecule type" value="Genomic_DNA"/>
</dbReference>
<evidence type="ECO:0000313" key="1">
    <source>
        <dbReference type="EMBL" id="QCE03585.1"/>
    </source>
</evidence>
<keyword evidence="2" id="KW-1185">Reference proteome</keyword>
<dbReference type="AlphaFoldDB" id="A0A4D6MUJ7"/>
<organism evidence="1 2">
    <name type="scientific">Vigna unguiculata</name>
    <name type="common">Cowpea</name>
    <dbReference type="NCBI Taxonomy" id="3917"/>
    <lineage>
        <taxon>Eukaryota</taxon>
        <taxon>Viridiplantae</taxon>
        <taxon>Streptophyta</taxon>
        <taxon>Embryophyta</taxon>
        <taxon>Tracheophyta</taxon>
        <taxon>Spermatophyta</taxon>
        <taxon>Magnoliopsida</taxon>
        <taxon>eudicotyledons</taxon>
        <taxon>Gunneridae</taxon>
        <taxon>Pentapetalae</taxon>
        <taxon>rosids</taxon>
        <taxon>fabids</taxon>
        <taxon>Fabales</taxon>
        <taxon>Fabaceae</taxon>
        <taxon>Papilionoideae</taxon>
        <taxon>50 kb inversion clade</taxon>
        <taxon>NPAAA clade</taxon>
        <taxon>indigoferoid/millettioid clade</taxon>
        <taxon>Phaseoleae</taxon>
        <taxon>Vigna</taxon>
    </lineage>
</organism>
<name>A0A4D6MUJ7_VIGUN</name>
<gene>
    <name evidence="1" type="ORF">DEO72_LG8g1610</name>
</gene>
<evidence type="ECO:0000313" key="2">
    <source>
        <dbReference type="Proteomes" id="UP000501690"/>
    </source>
</evidence>
<protein>
    <submittedName>
        <fullName evidence="1">Uncharacterized protein</fullName>
    </submittedName>
</protein>